<evidence type="ECO:0000313" key="10">
    <source>
        <dbReference type="Proteomes" id="UP000001052"/>
    </source>
</evidence>
<evidence type="ECO:0000256" key="5">
    <source>
        <dbReference type="PROSITE-ProRule" id="PRU00473"/>
    </source>
</evidence>
<dbReference type="InterPro" id="IPR002035">
    <property type="entry name" value="VWF_A"/>
</dbReference>
<dbReference type="GO" id="GO:0007155">
    <property type="term" value="P:cell adhesion"/>
    <property type="evidence" value="ECO:0007669"/>
    <property type="project" value="InterPro"/>
</dbReference>
<dbReference type="SUPFAM" id="SSF53300">
    <property type="entry name" value="vWA-like"/>
    <property type="match status" value="1"/>
</dbReference>
<dbReference type="PANTHER" id="PTHR30329">
    <property type="entry name" value="STATOR ELEMENT OF FLAGELLAR MOTOR COMPLEX"/>
    <property type="match status" value="1"/>
</dbReference>
<evidence type="ECO:0000256" key="6">
    <source>
        <dbReference type="SAM" id="SignalP"/>
    </source>
</evidence>
<dbReference type="eggNOG" id="COG2304">
    <property type="taxonomic scope" value="Bacteria"/>
</dbReference>
<name>C8WZK8_DESRD</name>
<evidence type="ECO:0000259" key="8">
    <source>
        <dbReference type="PROSITE" id="PS51123"/>
    </source>
</evidence>
<proteinExistence type="predicted"/>
<dbReference type="InterPro" id="IPR006664">
    <property type="entry name" value="OMP_bac"/>
</dbReference>
<dbReference type="InterPro" id="IPR003367">
    <property type="entry name" value="Thrombospondin_3-like_rpt"/>
</dbReference>
<feature type="chain" id="PRO_5002992688" evidence="6">
    <location>
        <begin position="26"/>
        <end position="428"/>
    </location>
</feature>
<dbReference type="InterPro" id="IPR050330">
    <property type="entry name" value="Bact_OuterMem_StrucFunc"/>
</dbReference>
<keyword evidence="10" id="KW-1185">Reference proteome</keyword>
<dbReference type="CDD" id="cd07185">
    <property type="entry name" value="OmpA_C-like"/>
    <property type="match status" value="1"/>
</dbReference>
<dbReference type="AlphaFoldDB" id="C8WZK8"/>
<dbReference type="Pfam" id="PF00691">
    <property type="entry name" value="OmpA"/>
    <property type="match status" value="1"/>
</dbReference>
<keyword evidence="3 5" id="KW-0472">Membrane</keyword>
<dbReference type="KEGG" id="drt:Dret_0181"/>
<dbReference type="PROSITE" id="PS50234">
    <property type="entry name" value="VWFA"/>
    <property type="match status" value="1"/>
</dbReference>
<dbReference type="GO" id="GO:0005509">
    <property type="term" value="F:calcium ion binding"/>
    <property type="evidence" value="ECO:0007669"/>
    <property type="project" value="InterPro"/>
</dbReference>
<evidence type="ECO:0000313" key="9">
    <source>
        <dbReference type="EMBL" id="ACV67483.1"/>
    </source>
</evidence>
<evidence type="ECO:0000256" key="4">
    <source>
        <dbReference type="ARBA" id="ARBA00023237"/>
    </source>
</evidence>
<dbReference type="HOGENOM" id="CLU_049001_1_0_7"/>
<dbReference type="SUPFAM" id="SSF103088">
    <property type="entry name" value="OmpA-like"/>
    <property type="match status" value="1"/>
</dbReference>
<evidence type="ECO:0000256" key="2">
    <source>
        <dbReference type="ARBA" id="ARBA00022729"/>
    </source>
</evidence>
<protein>
    <submittedName>
        <fullName evidence="9">OmpA/MotB domain protein</fullName>
    </submittedName>
</protein>
<evidence type="ECO:0000259" key="7">
    <source>
        <dbReference type="PROSITE" id="PS50234"/>
    </source>
</evidence>
<dbReference type="Pfam" id="PF02412">
    <property type="entry name" value="TSP_3"/>
    <property type="match status" value="3"/>
</dbReference>
<dbReference type="SUPFAM" id="SSF103647">
    <property type="entry name" value="TSP type-3 repeat"/>
    <property type="match status" value="1"/>
</dbReference>
<dbReference type="GO" id="GO:0009279">
    <property type="term" value="C:cell outer membrane"/>
    <property type="evidence" value="ECO:0007669"/>
    <property type="project" value="UniProtKB-SubCell"/>
</dbReference>
<accession>C8WZK8</accession>
<dbReference type="InterPro" id="IPR036465">
    <property type="entry name" value="vWFA_dom_sf"/>
</dbReference>
<dbReference type="InterPro" id="IPR028974">
    <property type="entry name" value="TSP_type-3_rpt"/>
</dbReference>
<comment type="subcellular location">
    <subcellularLocation>
        <location evidence="1">Cell outer membrane</location>
    </subcellularLocation>
</comment>
<dbReference type="eggNOG" id="COG2885">
    <property type="taxonomic scope" value="Bacteria"/>
</dbReference>
<organism evidence="9 10">
    <name type="scientific">Desulfohalobium retbaense (strain ATCC 49708 / DSM 5692 / JCM 16813 / HR100)</name>
    <dbReference type="NCBI Taxonomy" id="485915"/>
    <lineage>
        <taxon>Bacteria</taxon>
        <taxon>Pseudomonadati</taxon>
        <taxon>Thermodesulfobacteriota</taxon>
        <taxon>Desulfovibrionia</taxon>
        <taxon>Desulfovibrionales</taxon>
        <taxon>Desulfohalobiaceae</taxon>
        <taxon>Desulfohalobium</taxon>
    </lineage>
</organism>
<dbReference type="CDD" id="cd00198">
    <property type="entry name" value="vWFA"/>
    <property type="match status" value="1"/>
</dbReference>
<feature type="domain" description="OmpA-like" evidence="8">
    <location>
        <begin position="313"/>
        <end position="428"/>
    </location>
</feature>
<dbReference type="Proteomes" id="UP000001052">
    <property type="component" value="Chromosome"/>
</dbReference>
<dbReference type="PANTHER" id="PTHR30329:SF21">
    <property type="entry name" value="LIPOPROTEIN YIAD-RELATED"/>
    <property type="match status" value="1"/>
</dbReference>
<feature type="domain" description="VWFA" evidence="7">
    <location>
        <begin position="35"/>
        <end position="220"/>
    </location>
</feature>
<sequence>MHCKRLLHILIFTLALACLPMTALGENLQQPKVDNFLFVADISGSMGQSYLDSGNSKAMTAKELMGRLNQAIPNLDYQSGLYTAAPSKQVAPWALYRTTRYAQAIANVPDTVRKLGFIGYPTPLADGLNNLAPALDTAEGSTAIILFSDGQANTGGNPVQAAQALYEAYPQICIHTVSLANSGSGQATLDAIANLRDCSVSTTAAALDAPAALNAFVQRVFYTQLKDSDGDGVLDSKDQCPGTPQGVSVDERGCAIDSDGDGVIDAKDECPGTPQGVAVDSKGCPLDSDGDGVIDAKDECPGTPQGVQVDEKGCPVPMDVSISILFDIDKSVVRGDYHDELADATAMLNKNPEANAVIEGHTDSTASAAYNMELSKKRAQSVRDYLVDTFDIDPQRLSTKAYGESQPTATNTTRFGRKLNRRVVITLQ</sequence>
<dbReference type="PROSITE" id="PS51257">
    <property type="entry name" value="PROKAR_LIPOPROTEIN"/>
    <property type="match status" value="1"/>
</dbReference>
<evidence type="ECO:0000256" key="3">
    <source>
        <dbReference type="ARBA" id="ARBA00023136"/>
    </source>
</evidence>
<keyword evidence="4" id="KW-0998">Cell outer membrane</keyword>
<dbReference type="PRINTS" id="PR01021">
    <property type="entry name" value="OMPADOMAIN"/>
</dbReference>
<feature type="signal peptide" evidence="6">
    <location>
        <begin position="1"/>
        <end position="25"/>
    </location>
</feature>
<dbReference type="InterPro" id="IPR006665">
    <property type="entry name" value="OmpA-like"/>
</dbReference>
<keyword evidence="2 6" id="KW-0732">Signal</keyword>
<dbReference type="OrthoDB" id="9805566at2"/>
<dbReference type="EMBL" id="CP001734">
    <property type="protein sequence ID" value="ACV67483.1"/>
    <property type="molecule type" value="Genomic_DNA"/>
</dbReference>
<reference evidence="9 10" key="2">
    <citation type="journal article" date="2010" name="Stand. Genomic Sci.">
        <title>Complete genome sequence of Desulfohalobium retbaense type strain (HR(100)).</title>
        <authorList>
            <person name="Spring S."/>
            <person name="Nolan M."/>
            <person name="Lapidus A."/>
            <person name="Glavina Del Rio T."/>
            <person name="Copeland A."/>
            <person name="Tice H."/>
            <person name="Cheng J.F."/>
            <person name="Lucas S."/>
            <person name="Land M."/>
            <person name="Chen F."/>
            <person name="Bruce D."/>
            <person name="Goodwin L."/>
            <person name="Pitluck S."/>
            <person name="Ivanova N."/>
            <person name="Mavromatis K."/>
            <person name="Mikhailova N."/>
            <person name="Pati A."/>
            <person name="Chen A."/>
            <person name="Palaniappan K."/>
            <person name="Hauser L."/>
            <person name="Chang Y.J."/>
            <person name="Jeffries C.D."/>
            <person name="Munk C."/>
            <person name="Kiss H."/>
            <person name="Chain P."/>
            <person name="Han C."/>
            <person name="Brettin T."/>
            <person name="Detter J.C."/>
            <person name="Schuler E."/>
            <person name="Goker M."/>
            <person name="Rohde M."/>
            <person name="Bristow J."/>
            <person name="Eisen J.A."/>
            <person name="Markowitz V."/>
            <person name="Hugenholtz P."/>
            <person name="Kyrpides N.C."/>
            <person name="Klenk H.P."/>
        </authorList>
    </citation>
    <scope>NUCLEOTIDE SEQUENCE [LARGE SCALE GENOMIC DNA]</scope>
    <source>
        <strain evidence="9 10">DSM 5692</strain>
    </source>
</reference>
<dbReference type="Gene3D" id="3.30.1330.60">
    <property type="entry name" value="OmpA-like domain"/>
    <property type="match status" value="1"/>
</dbReference>
<reference evidence="10" key="1">
    <citation type="submission" date="2009-09" db="EMBL/GenBank/DDBJ databases">
        <title>The complete chromosome of Desulfohalobium retbaense DSM 5692.</title>
        <authorList>
            <consortium name="US DOE Joint Genome Institute (JGI-PGF)"/>
            <person name="Lucas S."/>
            <person name="Copeland A."/>
            <person name="Lapidus A."/>
            <person name="Glavina del Rio T."/>
            <person name="Dalin E."/>
            <person name="Tice H."/>
            <person name="Bruce D."/>
            <person name="Goodwin L."/>
            <person name="Pitluck S."/>
            <person name="Kyrpides N."/>
            <person name="Mavromatis K."/>
            <person name="Ivanova N."/>
            <person name="Mikhailova N."/>
            <person name="Munk A.C."/>
            <person name="Brettin T."/>
            <person name="Detter J.C."/>
            <person name="Han C."/>
            <person name="Tapia R."/>
            <person name="Larimer F."/>
            <person name="Land M."/>
            <person name="Hauser L."/>
            <person name="Markowitz V."/>
            <person name="Cheng J.-F."/>
            <person name="Hugenholtz P."/>
            <person name="Woyke T."/>
            <person name="Wu D."/>
            <person name="Spring S."/>
            <person name="Klenk H.-P."/>
            <person name="Eisen J.A."/>
        </authorList>
    </citation>
    <scope>NUCLEOTIDE SEQUENCE [LARGE SCALE GENOMIC DNA]</scope>
    <source>
        <strain evidence="10">DSM 5692</strain>
    </source>
</reference>
<dbReference type="Gene3D" id="3.40.50.410">
    <property type="entry name" value="von Willebrand factor, type A domain"/>
    <property type="match status" value="1"/>
</dbReference>
<dbReference type="InterPro" id="IPR036737">
    <property type="entry name" value="OmpA-like_sf"/>
</dbReference>
<dbReference type="STRING" id="485915.Dret_0181"/>
<dbReference type="RefSeq" id="WP_015750642.1">
    <property type="nucleotide sequence ID" value="NC_013223.1"/>
</dbReference>
<dbReference type="PROSITE" id="PS51123">
    <property type="entry name" value="OMPA_2"/>
    <property type="match status" value="1"/>
</dbReference>
<evidence type="ECO:0000256" key="1">
    <source>
        <dbReference type="ARBA" id="ARBA00004442"/>
    </source>
</evidence>
<gene>
    <name evidence="9" type="ordered locus">Dret_0181</name>
</gene>